<keyword evidence="5 10" id="KW-0472">Membrane</keyword>
<feature type="domain" description="G-protein coupled receptors family 1 profile" evidence="11">
    <location>
        <begin position="72"/>
        <end position="337"/>
    </location>
</feature>
<feature type="compositionally biased region" description="Low complexity" evidence="9">
    <location>
        <begin position="452"/>
        <end position="462"/>
    </location>
</feature>
<evidence type="ECO:0000256" key="1">
    <source>
        <dbReference type="ARBA" id="ARBA00004141"/>
    </source>
</evidence>
<sequence>MDRGAAGLGRAACALQVWLALGLARGVGAHTDDEIDVSEYPVYNCSLVAVRNFAGWFVPPAYAVICLVGVFGNLLVLAMFVTYAKSRCLTDVFIANMALADLLLVLTLPFWAVQHALDDWIFSNIACKVTRGIYAINFNCGMLLLTCIGVDRYIAIVRASTAARLRDRLRARSGLICVGVWAVALATASGTFVFTQKYHVTNSTHVCDARFDTTSSAPLVWRRLMLSVQLASGFFFPVVCMGVFYFLIIRRLLRSINARKHTAIRVSLAMVLVFFVCQLPHNSVLLMTAVNSHGMVVHNRTDNVTEIWCPIMRNLRYAQRATEVLAFLHGSVNPVLYAFLGKKFREQFLRMVRRRGAAPAMRISSPVKRPSISPPPARPLLGAVCGPPRSPPPKTVFTFPSDGFSGPVFPLVVAFPAALPAPPHSLGWVSSPERPGRVARPLDSAPRRARTRGTPAAHVEKV</sequence>
<accession>A0A286MM95</accession>
<feature type="transmembrane region" description="Helical" evidence="10">
    <location>
        <begin position="61"/>
        <end position="81"/>
    </location>
</feature>
<dbReference type="GO" id="GO:0016493">
    <property type="term" value="F:C-C chemokine receptor activity"/>
    <property type="evidence" value="ECO:0007669"/>
    <property type="project" value="TreeGrafter"/>
</dbReference>
<evidence type="ECO:0000259" key="11">
    <source>
        <dbReference type="PROSITE" id="PS50262"/>
    </source>
</evidence>
<keyword evidence="7 8" id="KW-0807">Transducer</keyword>
<evidence type="ECO:0000256" key="5">
    <source>
        <dbReference type="ARBA" id="ARBA00023136"/>
    </source>
</evidence>
<dbReference type="KEGG" id="vg:65099953"/>
<keyword evidence="13" id="KW-1185">Reference proteome</keyword>
<dbReference type="InterPro" id="IPR017452">
    <property type="entry name" value="GPCR_Rhodpsn_7TM"/>
</dbReference>
<dbReference type="PROSITE" id="PS50262">
    <property type="entry name" value="G_PROTEIN_RECEP_F1_2"/>
    <property type="match status" value="1"/>
</dbReference>
<dbReference type="GO" id="GO:0019722">
    <property type="term" value="P:calcium-mediated signaling"/>
    <property type="evidence" value="ECO:0007669"/>
    <property type="project" value="TreeGrafter"/>
</dbReference>
<dbReference type="EMBL" id="MF678601">
    <property type="protein sequence ID" value="ASW27121.1"/>
    <property type="molecule type" value="Genomic_DNA"/>
</dbReference>
<keyword evidence="3 10" id="KW-1133">Transmembrane helix</keyword>
<dbReference type="Proteomes" id="UP000297205">
    <property type="component" value="Segment"/>
</dbReference>
<evidence type="ECO:0000313" key="12">
    <source>
        <dbReference type="EMBL" id="ASW27121.1"/>
    </source>
</evidence>
<keyword evidence="2 8" id="KW-0812">Transmembrane</keyword>
<evidence type="ECO:0000256" key="2">
    <source>
        <dbReference type="ARBA" id="ARBA00022692"/>
    </source>
</evidence>
<dbReference type="Pfam" id="PF00001">
    <property type="entry name" value="7tm_1"/>
    <property type="match status" value="1"/>
</dbReference>
<dbReference type="GO" id="GO:0007204">
    <property type="term" value="P:positive regulation of cytosolic calcium ion concentration"/>
    <property type="evidence" value="ECO:0007669"/>
    <property type="project" value="TreeGrafter"/>
</dbReference>
<gene>
    <name evidence="12" type="primary">Mo6</name>
</gene>
<dbReference type="InterPro" id="IPR000355">
    <property type="entry name" value="Chemokine_rcpt"/>
</dbReference>
<dbReference type="GO" id="GO:0060326">
    <property type="term" value="P:cell chemotaxis"/>
    <property type="evidence" value="ECO:0007669"/>
    <property type="project" value="TreeGrafter"/>
</dbReference>
<keyword evidence="4 8" id="KW-0297">G-protein coupled receptor</keyword>
<dbReference type="PRINTS" id="PR00237">
    <property type="entry name" value="GPCRRHODOPSN"/>
</dbReference>
<feature type="transmembrane region" description="Helical" evidence="10">
    <location>
        <begin position="133"/>
        <end position="154"/>
    </location>
</feature>
<reference evidence="12" key="1">
    <citation type="submission" date="2017-08" db="EMBL/GenBank/DDBJ databases">
        <title>Genome sequence of an alphaherpesvirus from a beluga whale (Delphinapterus leucas).</title>
        <authorList>
            <person name="Davison A.J."/>
            <person name="Nielsen O."/>
            <person name="Subramaniam K."/>
            <person name="Jacob J.M."/>
            <person name="Romero C.H."/>
            <person name="Burek-Huntington K.A."/>
            <person name="Waltzek T.B."/>
        </authorList>
    </citation>
    <scope>NUCLEOTIDE SEQUENCE [LARGE SCALE GENOMIC DNA]</scope>
    <source>
        <strain evidence="12">LN3131-1</strain>
    </source>
</reference>
<dbReference type="PRINTS" id="PR00657">
    <property type="entry name" value="CCCHEMOKINER"/>
</dbReference>
<dbReference type="InterPro" id="IPR050119">
    <property type="entry name" value="CCR1-9-like"/>
</dbReference>
<dbReference type="InterPro" id="IPR000276">
    <property type="entry name" value="GPCR_Rhodpsn"/>
</dbReference>
<dbReference type="PANTHER" id="PTHR10489:SF611">
    <property type="entry name" value="C-C CHEMOKINE RECEPTOR TYPE 6"/>
    <property type="match status" value="1"/>
</dbReference>
<feature type="transmembrane region" description="Helical" evidence="10">
    <location>
        <begin position="262"/>
        <end position="281"/>
    </location>
</feature>
<dbReference type="Gene3D" id="1.20.1070.10">
    <property type="entry name" value="Rhodopsin 7-helix transmembrane proteins"/>
    <property type="match status" value="1"/>
</dbReference>
<dbReference type="GO" id="GO:0006955">
    <property type="term" value="P:immune response"/>
    <property type="evidence" value="ECO:0007669"/>
    <property type="project" value="TreeGrafter"/>
</dbReference>
<feature type="transmembrane region" description="Helical" evidence="10">
    <location>
        <begin position="175"/>
        <end position="194"/>
    </location>
</feature>
<dbReference type="SUPFAM" id="SSF81321">
    <property type="entry name" value="Family A G protein-coupled receptor-like"/>
    <property type="match status" value="1"/>
</dbReference>
<comment type="similarity">
    <text evidence="8">Belongs to the G-protein coupled receptor 1 family.</text>
</comment>
<dbReference type="GeneID" id="65099953"/>
<dbReference type="PANTHER" id="PTHR10489">
    <property type="entry name" value="CELL ADHESION MOLECULE"/>
    <property type="match status" value="1"/>
</dbReference>
<protein>
    <submittedName>
        <fullName evidence="12">Membrane protein Mo6</fullName>
    </submittedName>
</protein>
<feature type="transmembrane region" description="Helical" evidence="10">
    <location>
        <begin position="228"/>
        <end position="250"/>
    </location>
</feature>
<evidence type="ECO:0000256" key="9">
    <source>
        <dbReference type="SAM" id="MobiDB-lite"/>
    </source>
</evidence>
<feature type="transmembrane region" description="Helical" evidence="10">
    <location>
        <begin position="324"/>
        <end position="341"/>
    </location>
</feature>
<evidence type="ECO:0000256" key="3">
    <source>
        <dbReference type="ARBA" id="ARBA00022989"/>
    </source>
</evidence>
<feature type="region of interest" description="Disordered" evidence="9">
    <location>
        <begin position="430"/>
        <end position="462"/>
    </location>
</feature>
<comment type="subcellular location">
    <subcellularLocation>
        <location evidence="1">Membrane</location>
        <topology evidence="1">Multi-pass membrane protein</topology>
    </subcellularLocation>
</comment>
<evidence type="ECO:0000256" key="10">
    <source>
        <dbReference type="SAM" id="Phobius"/>
    </source>
</evidence>
<dbReference type="GO" id="GO:0016020">
    <property type="term" value="C:membrane"/>
    <property type="evidence" value="ECO:0007669"/>
    <property type="project" value="UniProtKB-SubCell"/>
</dbReference>
<dbReference type="RefSeq" id="YP_010084932.1">
    <property type="nucleotide sequence ID" value="NC_055166.1"/>
</dbReference>
<evidence type="ECO:0000313" key="13">
    <source>
        <dbReference type="Proteomes" id="UP000297205"/>
    </source>
</evidence>
<dbReference type="GO" id="GO:0019957">
    <property type="term" value="F:C-C chemokine binding"/>
    <property type="evidence" value="ECO:0007669"/>
    <property type="project" value="TreeGrafter"/>
</dbReference>
<evidence type="ECO:0000256" key="6">
    <source>
        <dbReference type="ARBA" id="ARBA00023170"/>
    </source>
</evidence>
<name>A0A286MM95_9ALPH</name>
<feature type="transmembrane region" description="Helical" evidence="10">
    <location>
        <begin position="93"/>
        <end position="113"/>
    </location>
</feature>
<proteinExistence type="inferred from homology"/>
<evidence type="ECO:0000256" key="8">
    <source>
        <dbReference type="RuleBase" id="RU000688"/>
    </source>
</evidence>
<keyword evidence="6 8" id="KW-0675">Receptor</keyword>
<dbReference type="PROSITE" id="PS00237">
    <property type="entry name" value="G_PROTEIN_RECEP_F1_1"/>
    <property type="match status" value="1"/>
</dbReference>
<evidence type="ECO:0000256" key="4">
    <source>
        <dbReference type="ARBA" id="ARBA00023040"/>
    </source>
</evidence>
<organism evidence="12">
    <name type="scientific">Beluga whale alphaherpesvirus 1</name>
    <dbReference type="NCBI Taxonomy" id="1434720"/>
    <lineage>
        <taxon>Viruses</taxon>
        <taxon>Duplodnaviria</taxon>
        <taxon>Heunggongvirae</taxon>
        <taxon>Peploviricota</taxon>
        <taxon>Herviviricetes</taxon>
        <taxon>Herpesvirales</taxon>
        <taxon>Orthoherpesviridae</taxon>
        <taxon>Alphaherpesvirinae</taxon>
        <taxon>Varicellovirus</taxon>
        <taxon>Varicellovirus monodontidalpha1</taxon>
        <taxon>Monodontid alphaherpesvirus 1</taxon>
    </lineage>
</organism>
<evidence type="ECO:0000256" key="7">
    <source>
        <dbReference type="ARBA" id="ARBA00023224"/>
    </source>
</evidence>